<dbReference type="PANTHER" id="PTHR13610">
    <property type="entry name" value="METHYLTRANSFERASE DOMAIN-CONTAINING PROTEIN"/>
    <property type="match status" value="1"/>
</dbReference>
<evidence type="ECO:0000256" key="1">
    <source>
        <dbReference type="ARBA" id="ARBA00022603"/>
    </source>
</evidence>
<gene>
    <name evidence="4" type="ORF">A2538_02060</name>
</gene>
<evidence type="ECO:0000256" key="2">
    <source>
        <dbReference type="ARBA" id="ARBA00022679"/>
    </source>
</evidence>
<organism evidence="4 5">
    <name type="scientific">Candidatus Magasanikbacteria bacterium RIFOXYD2_FULL_41_14</name>
    <dbReference type="NCBI Taxonomy" id="1798709"/>
    <lineage>
        <taxon>Bacteria</taxon>
        <taxon>Candidatus Magasanikiibacteriota</taxon>
    </lineage>
</organism>
<dbReference type="Pfam" id="PF06325">
    <property type="entry name" value="PrmA"/>
    <property type="match status" value="1"/>
</dbReference>
<evidence type="ECO:0000313" key="4">
    <source>
        <dbReference type="EMBL" id="OGH94063.1"/>
    </source>
</evidence>
<dbReference type="GO" id="GO:0032259">
    <property type="term" value="P:methylation"/>
    <property type="evidence" value="ECO:0007669"/>
    <property type="project" value="UniProtKB-KW"/>
</dbReference>
<accession>A0A1F6PDK2</accession>
<dbReference type="InterPro" id="IPR026170">
    <property type="entry name" value="FAM173A/B"/>
</dbReference>
<dbReference type="CDD" id="cd02440">
    <property type="entry name" value="AdoMet_MTases"/>
    <property type="match status" value="1"/>
</dbReference>
<evidence type="ECO:0000256" key="3">
    <source>
        <dbReference type="ARBA" id="ARBA00022691"/>
    </source>
</evidence>
<keyword evidence="2" id="KW-0808">Transferase</keyword>
<dbReference type="Gene3D" id="3.40.50.150">
    <property type="entry name" value="Vaccinia Virus protein VP39"/>
    <property type="match status" value="1"/>
</dbReference>
<comment type="caution">
    <text evidence="4">The sequence shown here is derived from an EMBL/GenBank/DDBJ whole genome shotgun (WGS) entry which is preliminary data.</text>
</comment>
<dbReference type="SUPFAM" id="SSF53335">
    <property type="entry name" value="S-adenosyl-L-methionine-dependent methyltransferases"/>
    <property type="match status" value="1"/>
</dbReference>
<dbReference type="PANTHER" id="PTHR13610:SF9">
    <property type="entry name" value="FI06469P"/>
    <property type="match status" value="1"/>
</dbReference>
<dbReference type="GO" id="GO:0016279">
    <property type="term" value="F:protein-lysine N-methyltransferase activity"/>
    <property type="evidence" value="ECO:0007669"/>
    <property type="project" value="InterPro"/>
</dbReference>
<keyword evidence="1" id="KW-0489">Methyltransferase</keyword>
<keyword evidence="3" id="KW-0949">S-adenosyl-L-methionine</keyword>
<name>A0A1F6PDK2_9BACT</name>
<reference evidence="4 5" key="1">
    <citation type="journal article" date="2016" name="Nat. Commun.">
        <title>Thousands of microbial genomes shed light on interconnected biogeochemical processes in an aquifer system.</title>
        <authorList>
            <person name="Anantharaman K."/>
            <person name="Brown C.T."/>
            <person name="Hug L.A."/>
            <person name="Sharon I."/>
            <person name="Castelle C.J."/>
            <person name="Probst A.J."/>
            <person name="Thomas B.C."/>
            <person name="Singh A."/>
            <person name="Wilkins M.J."/>
            <person name="Karaoz U."/>
            <person name="Brodie E.L."/>
            <person name="Williams K.H."/>
            <person name="Hubbard S.S."/>
            <person name="Banfield J.F."/>
        </authorList>
    </citation>
    <scope>NUCLEOTIDE SEQUENCE [LARGE SCALE GENOMIC DNA]</scope>
</reference>
<evidence type="ECO:0000313" key="5">
    <source>
        <dbReference type="Proteomes" id="UP000178254"/>
    </source>
</evidence>
<dbReference type="AlphaFoldDB" id="A0A1F6PDK2"/>
<dbReference type="Proteomes" id="UP000178254">
    <property type="component" value="Unassembled WGS sequence"/>
</dbReference>
<dbReference type="EMBL" id="MFRE01000012">
    <property type="protein sequence ID" value="OGH94063.1"/>
    <property type="molecule type" value="Genomic_DNA"/>
</dbReference>
<sequence length="138" mass="15497">MPTHKKQTETMMDIAGISTGKKVVDLGSGHGRLVLAAASRGAQVVGYELNPFLVLLSRILIRRAGLQGRAKIYWRSFYKADVAHADIVTCFLFIKPMLRLRDTVFKQLKPGTTIAAYVFHIPGWEPILKKEGIWVYKV</sequence>
<evidence type="ECO:0008006" key="6">
    <source>
        <dbReference type="Google" id="ProtNLM"/>
    </source>
</evidence>
<protein>
    <recommendedName>
        <fullName evidence="6">Methyltransferase domain-containing protein</fullName>
    </recommendedName>
</protein>
<dbReference type="STRING" id="1798709.A2538_02060"/>
<dbReference type="InterPro" id="IPR029063">
    <property type="entry name" value="SAM-dependent_MTases_sf"/>
</dbReference>
<proteinExistence type="predicted"/>